<evidence type="ECO:0000313" key="1">
    <source>
        <dbReference type="EMBL" id="KAF8662498.1"/>
    </source>
</evidence>
<accession>A0A835AHM9</accession>
<sequence length="37" mass="3940">MNWTSCLILADRDAEALSSTVNSALPGNQRDPTGHVV</sequence>
<protein>
    <submittedName>
        <fullName evidence="1">Uncharacterized protein</fullName>
    </submittedName>
</protein>
<organism evidence="1 3">
    <name type="scientific">Digitaria exilis</name>
    <dbReference type="NCBI Taxonomy" id="1010633"/>
    <lineage>
        <taxon>Eukaryota</taxon>
        <taxon>Viridiplantae</taxon>
        <taxon>Streptophyta</taxon>
        <taxon>Embryophyta</taxon>
        <taxon>Tracheophyta</taxon>
        <taxon>Spermatophyta</taxon>
        <taxon>Magnoliopsida</taxon>
        <taxon>Liliopsida</taxon>
        <taxon>Poales</taxon>
        <taxon>Poaceae</taxon>
        <taxon>PACMAD clade</taxon>
        <taxon>Panicoideae</taxon>
        <taxon>Panicodae</taxon>
        <taxon>Paniceae</taxon>
        <taxon>Anthephorinae</taxon>
        <taxon>Digitaria</taxon>
    </lineage>
</organism>
<evidence type="ECO:0000313" key="3">
    <source>
        <dbReference type="Proteomes" id="UP000636709"/>
    </source>
</evidence>
<proteinExistence type="predicted"/>
<dbReference type="EMBL" id="JACEFO010000338">
    <property type="protein sequence ID" value="KAF8775049.1"/>
    <property type="molecule type" value="Genomic_DNA"/>
</dbReference>
<dbReference type="Proteomes" id="UP000636709">
    <property type="component" value="Unassembled WGS sequence"/>
</dbReference>
<evidence type="ECO:0000313" key="2">
    <source>
        <dbReference type="EMBL" id="KAF8775049.1"/>
    </source>
</evidence>
<comment type="caution">
    <text evidence="1">The sequence shown here is derived from an EMBL/GenBank/DDBJ whole genome shotgun (WGS) entry which is preliminary data.</text>
</comment>
<name>A0A835AHM9_9POAL</name>
<reference evidence="1" key="1">
    <citation type="submission" date="2020-07" db="EMBL/GenBank/DDBJ databases">
        <title>Genome sequence and genetic diversity analysis of an under-domesticated orphan crop, white fonio (Digitaria exilis).</title>
        <authorList>
            <person name="Bennetzen J.L."/>
            <person name="Chen S."/>
            <person name="Ma X."/>
            <person name="Wang X."/>
            <person name="Yssel A.E.J."/>
            <person name="Chaluvadi S.R."/>
            <person name="Johnson M."/>
            <person name="Gangashetty P."/>
            <person name="Hamidou F."/>
            <person name="Sanogo M.D."/>
            <person name="Zwaenepoel A."/>
            <person name="Wallace J."/>
            <person name="Van De Peer Y."/>
            <person name="Van Deynze A."/>
        </authorList>
    </citation>
    <scope>NUCLEOTIDE SEQUENCE</scope>
    <source>
        <tissue evidence="1">Leaves</tissue>
    </source>
</reference>
<keyword evidence="3" id="KW-1185">Reference proteome</keyword>
<gene>
    <name evidence="2" type="ORF">HU200_005100</name>
    <name evidence="1" type="ORF">HU200_056089</name>
</gene>
<dbReference type="EMBL" id="JACEFO010002380">
    <property type="protein sequence ID" value="KAF8662498.1"/>
    <property type="molecule type" value="Genomic_DNA"/>
</dbReference>
<dbReference type="AlphaFoldDB" id="A0A835AHM9"/>